<accession>A0A9W7L9V4</accession>
<keyword evidence="5" id="KW-0560">Oxidoreductase</keyword>
<dbReference type="GO" id="GO:0050660">
    <property type="term" value="F:flavin adenine dinucleotide binding"/>
    <property type="evidence" value="ECO:0007669"/>
    <property type="project" value="InterPro"/>
</dbReference>
<keyword evidence="3" id="KW-0285">Flavoprotein</keyword>
<keyword evidence="4" id="KW-0274">FAD</keyword>
<protein>
    <recommendedName>
        <fullName evidence="6">FAD dependent oxidoreductase domain-containing protein</fullName>
    </recommendedName>
</protein>
<dbReference type="EMBL" id="BRYA01000187">
    <property type="protein sequence ID" value="GMI43037.1"/>
    <property type="molecule type" value="Genomic_DNA"/>
</dbReference>
<organism evidence="7 8">
    <name type="scientific">Triparma columacea</name>
    <dbReference type="NCBI Taxonomy" id="722753"/>
    <lineage>
        <taxon>Eukaryota</taxon>
        <taxon>Sar</taxon>
        <taxon>Stramenopiles</taxon>
        <taxon>Ochrophyta</taxon>
        <taxon>Bolidophyceae</taxon>
        <taxon>Parmales</taxon>
        <taxon>Triparmaceae</taxon>
        <taxon>Triparma</taxon>
    </lineage>
</organism>
<dbReference type="Gene3D" id="3.50.50.60">
    <property type="entry name" value="FAD/NAD(P)-binding domain"/>
    <property type="match status" value="1"/>
</dbReference>
<evidence type="ECO:0000313" key="8">
    <source>
        <dbReference type="Proteomes" id="UP001165065"/>
    </source>
</evidence>
<evidence type="ECO:0000256" key="4">
    <source>
        <dbReference type="ARBA" id="ARBA00022827"/>
    </source>
</evidence>
<dbReference type="InterPro" id="IPR036188">
    <property type="entry name" value="FAD/NAD-bd_sf"/>
</dbReference>
<gene>
    <name evidence="7" type="ORF">TrCOL_g2442</name>
</gene>
<dbReference type="Gene3D" id="3.30.9.10">
    <property type="entry name" value="D-Amino Acid Oxidase, subunit A, domain 2"/>
    <property type="match status" value="1"/>
</dbReference>
<dbReference type="SUPFAM" id="SSF51905">
    <property type="entry name" value="FAD/NAD(P)-binding domain"/>
    <property type="match status" value="1"/>
</dbReference>
<evidence type="ECO:0000256" key="2">
    <source>
        <dbReference type="ARBA" id="ARBA00010989"/>
    </source>
</evidence>
<evidence type="ECO:0000313" key="7">
    <source>
        <dbReference type="EMBL" id="GMI43037.1"/>
    </source>
</evidence>
<dbReference type="PANTHER" id="PTHR10961">
    <property type="entry name" value="PEROXISOMAL SARCOSINE OXIDASE"/>
    <property type="match status" value="1"/>
</dbReference>
<dbReference type="InterPro" id="IPR006076">
    <property type="entry name" value="FAD-dep_OxRdtase"/>
</dbReference>
<dbReference type="InterPro" id="IPR045170">
    <property type="entry name" value="MTOX"/>
</dbReference>
<comment type="cofactor">
    <cofactor evidence="1">
        <name>FAD</name>
        <dbReference type="ChEBI" id="CHEBI:57692"/>
    </cofactor>
</comment>
<dbReference type="GO" id="GO:0008115">
    <property type="term" value="F:sarcosine oxidase activity"/>
    <property type="evidence" value="ECO:0007669"/>
    <property type="project" value="TreeGrafter"/>
</dbReference>
<dbReference type="NCBIfam" id="NF008425">
    <property type="entry name" value="PRK11259.1"/>
    <property type="match status" value="1"/>
</dbReference>
<feature type="domain" description="FAD dependent oxidoreductase" evidence="6">
    <location>
        <begin position="9"/>
        <end position="358"/>
    </location>
</feature>
<sequence>MSTRTTYYDVIVVGVGAHGSSILDSLARRNISALGIEKYDIAHANGSSHGNSRIFRTAYIEDPRYVPLLKRSLTLWEDLDQYRQECDDMSPAKILNMTGGLMIGDPNSGVVQGTLSSVKTHNLKHRIMSADEIRSTYPVFAVRDNEIGILDQSSGYIVPEAAIETLVHRALKHGATIKTNTTVTNWEEKSDGTFVVTTDKNETYTAKKGVLSVGAWANQVYGLREILHVERRVLHWFKPVSTNSFSSIPVWIWHEGVKIARHGLGEVGSGGTRDNLRTTPDELDRVVEEGEISLMRDIISPLLPDLAGESVATETCMYTMTPNEDFLVDMKGSVVYCSPCSGHGFKMATVLGEIVADLVITGKTSHDISFMSIDELTKVKAEGGGCVWKDK</sequence>
<comment type="similarity">
    <text evidence="2">Belongs to the MSOX/MTOX family.</text>
</comment>
<evidence type="ECO:0000256" key="3">
    <source>
        <dbReference type="ARBA" id="ARBA00022630"/>
    </source>
</evidence>
<reference evidence="8" key="1">
    <citation type="journal article" date="2023" name="Commun. Biol.">
        <title>Genome analysis of Parmales, the sister group of diatoms, reveals the evolutionary specialization of diatoms from phago-mixotrophs to photoautotrophs.</title>
        <authorList>
            <person name="Ban H."/>
            <person name="Sato S."/>
            <person name="Yoshikawa S."/>
            <person name="Yamada K."/>
            <person name="Nakamura Y."/>
            <person name="Ichinomiya M."/>
            <person name="Sato N."/>
            <person name="Blanc-Mathieu R."/>
            <person name="Endo H."/>
            <person name="Kuwata A."/>
            <person name="Ogata H."/>
        </authorList>
    </citation>
    <scope>NUCLEOTIDE SEQUENCE [LARGE SCALE GENOMIC DNA]</scope>
</reference>
<keyword evidence="8" id="KW-1185">Reference proteome</keyword>
<evidence type="ECO:0000256" key="5">
    <source>
        <dbReference type="ARBA" id="ARBA00023002"/>
    </source>
</evidence>
<comment type="caution">
    <text evidence="7">The sequence shown here is derived from an EMBL/GenBank/DDBJ whole genome shotgun (WGS) entry which is preliminary data.</text>
</comment>
<dbReference type="OrthoDB" id="424974at2759"/>
<dbReference type="Pfam" id="PF01266">
    <property type="entry name" value="DAO"/>
    <property type="match status" value="1"/>
</dbReference>
<evidence type="ECO:0000259" key="6">
    <source>
        <dbReference type="Pfam" id="PF01266"/>
    </source>
</evidence>
<dbReference type="Proteomes" id="UP001165065">
    <property type="component" value="Unassembled WGS sequence"/>
</dbReference>
<dbReference type="PANTHER" id="PTHR10961:SF7">
    <property type="entry name" value="FAD DEPENDENT OXIDOREDUCTASE DOMAIN-CONTAINING PROTEIN"/>
    <property type="match status" value="1"/>
</dbReference>
<evidence type="ECO:0000256" key="1">
    <source>
        <dbReference type="ARBA" id="ARBA00001974"/>
    </source>
</evidence>
<name>A0A9W7L9V4_9STRA</name>
<proteinExistence type="inferred from homology"/>
<dbReference type="SUPFAM" id="SSF54373">
    <property type="entry name" value="FAD-linked reductases, C-terminal domain"/>
    <property type="match status" value="1"/>
</dbReference>
<dbReference type="AlphaFoldDB" id="A0A9W7L9V4"/>